<proteinExistence type="predicted"/>
<comment type="caution">
    <text evidence="2">The sequence shown here is derived from an EMBL/GenBank/DDBJ whole genome shotgun (WGS) entry which is preliminary data.</text>
</comment>
<name>A0ABP7XSY3_9ACTN</name>
<feature type="transmembrane region" description="Helical" evidence="1">
    <location>
        <begin position="73"/>
        <end position="95"/>
    </location>
</feature>
<organism evidence="2 3">
    <name type="scientific">Nocardioides fonticola</name>
    <dbReference type="NCBI Taxonomy" id="450363"/>
    <lineage>
        <taxon>Bacteria</taxon>
        <taxon>Bacillati</taxon>
        <taxon>Actinomycetota</taxon>
        <taxon>Actinomycetes</taxon>
        <taxon>Propionibacteriales</taxon>
        <taxon>Nocardioidaceae</taxon>
        <taxon>Nocardioides</taxon>
    </lineage>
</organism>
<feature type="transmembrane region" description="Helical" evidence="1">
    <location>
        <begin position="48"/>
        <end position="66"/>
    </location>
</feature>
<dbReference type="Proteomes" id="UP001501495">
    <property type="component" value="Unassembled WGS sequence"/>
</dbReference>
<evidence type="ECO:0000313" key="3">
    <source>
        <dbReference type="Proteomes" id="UP001501495"/>
    </source>
</evidence>
<reference evidence="3" key="1">
    <citation type="journal article" date="2019" name="Int. J. Syst. Evol. Microbiol.">
        <title>The Global Catalogue of Microorganisms (GCM) 10K type strain sequencing project: providing services to taxonomists for standard genome sequencing and annotation.</title>
        <authorList>
            <consortium name="The Broad Institute Genomics Platform"/>
            <consortium name="The Broad Institute Genome Sequencing Center for Infectious Disease"/>
            <person name="Wu L."/>
            <person name="Ma J."/>
        </authorList>
    </citation>
    <scope>NUCLEOTIDE SEQUENCE [LARGE SCALE GENOMIC DNA]</scope>
    <source>
        <strain evidence="3">JCM 16703</strain>
    </source>
</reference>
<protein>
    <submittedName>
        <fullName evidence="2">Uncharacterized protein</fullName>
    </submittedName>
</protein>
<evidence type="ECO:0000256" key="1">
    <source>
        <dbReference type="SAM" id="Phobius"/>
    </source>
</evidence>
<evidence type="ECO:0000313" key="2">
    <source>
        <dbReference type="EMBL" id="GAA4124720.1"/>
    </source>
</evidence>
<keyword evidence="1" id="KW-0812">Transmembrane</keyword>
<keyword evidence="3" id="KW-1185">Reference proteome</keyword>
<accession>A0ABP7XSY3</accession>
<keyword evidence="1" id="KW-0472">Membrane</keyword>
<dbReference type="EMBL" id="BAAAZH010000025">
    <property type="protein sequence ID" value="GAA4124720.1"/>
    <property type="molecule type" value="Genomic_DNA"/>
</dbReference>
<sequence>MFDLTRLGRILGFSLVAYMLAYPGFLLVAGVLVALGSDAKMTGHFLTWPLPWVFPVLSVVLVGEMLRRLQGGILTTTQVSGYRMVAVLLAFGSSFAMPVTWHPLAVAGAIAACTFLPLKRHAAPSTWTPS</sequence>
<feature type="transmembrane region" description="Helical" evidence="1">
    <location>
        <begin position="12"/>
        <end position="36"/>
    </location>
</feature>
<dbReference type="RefSeq" id="WP_344734525.1">
    <property type="nucleotide sequence ID" value="NZ_BAAAZH010000025.1"/>
</dbReference>
<keyword evidence="1" id="KW-1133">Transmembrane helix</keyword>
<gene>
    <name evidence="2" type="ORF">GCM10022215_32610</name>
</gene>